<dbReference type="RefSeq" id="WP_025024423.1">
    <property type="nucleotide sequence ID" value="NZ_AZDZ01000014.1"/>
</dbReference>
<evidence type="ECO:0000259" key="1">
    <source>
        <dbReference type="SMART" id="SM01022"/>
    </source>
</evidence>
<dbReference type="Pfam" id="PF04266">
    <property type="entry name" value="ASCH"/>
    <property type="match status" value="1"/>
</dbReference>
<comment type="caution">
    <text evidence="2">The sequence shown here is derived from an EMBL/GenBank/DDBJ whole genome shotgun (WGS) entry which is preliminary data.</text>
</comment>
<dbReference type="EMBL" id="AZDZ01000014">
    <property type="protein sequence ID" value="KRK79512.1"/>
    <property type="molecule type" value="Genomic_DNA"/>
</dbReference>
<organism evidence="2 3">
    <name type="scientific">Companilactobacillus nodensis DSM 19682 = JCM 14932 = NBRC 107160</name>
    <dbReference type="NCBI Taxonomy" id="1423775"/>
    <lineage>
        <taxon>Bacteria</taxon>
        <taxon>Bacillati</taxon>
        <taxon>Bacillota</taxon>
        <taxon>Bacilli</taxon>
        <taxon>Lactobacillales</taxon>
        <taxon>Lactobacillaceae</taxon>
        <taxon>Companilactobacillus</taxon>
    </lineage>
</organism>
<dbReference type="OrthoDB" id="9807542at2"/>
<dbReference type="InterPro" id="IPR009326">
    <property type="entry name" value="DUF984"/>
</dbReference>
<sequence length="155" mass="17715">MNKKIIKAYWDKFLENKSPREDYPIGDITIFGGDPQTLAELVDNNTKTATTSAYDLYTETDYMPTVGDYNIILDANELPVCITKTLVTEVVPFNLVSAEHAYHEGEGDRSLKYWREVHEDFFTKEYAEAGKKFTEDMPCLCEVFVKAYDEANGDI</sequence>
<accession>A0A0R1K880</accession>
<proteinExistence type="predicted"/>
<protein>
    <recommendedName>
        <fullName evidence="1">ASCH domain-containing protein</fullName>
    </recommendedName>
</protein>
<dbReference type="Gene3D" id="3.10.400.10">
    <property type="entry name" value="Sulfate adenylyltransferase"/>
    <property type="match status" value="1"/>
</dbReference>
<keyword evidence="3" id="KW-1185">Reference proteome</keyword>
<dbReference type="PIRSF" id="PIRSF021320">
    <property type="entry name" value="DUF984"/>
    <property type="match status" value="1"/>
</dbReference>
<dbReference type="InterPro" id="IPR015947">
    <property type="entry name" value="PUA-like_sf"/>
</dbReference>
<dbReference type="eggNOG" id="COG4405">
    <property type="taxonomic scope" value="Bacteria"/>
</dbReference>
<dbReference type="CDD" id="cd06553">
    <property type="entry name" value="ASCH_Ef3133_like"/>
    <property type="match status" value="1"/>
</dbReference>
<dbReference type="InterPro" id="IPR007374">
    <property type="entry name" value="ASCH_domain"/>
</dbReference>
<dbReference type="Proteomes" id="UP000051248">
    <property type="component" value="Unassembled WGS sequence"/>
</dbReference>
<dbReference type="PANTHER" id="PTHR39203">
    <property type="entry name" value="CYTOPLASMIC PROTEIN-RELATED"/>
    <property type="match status" value="1"/>
</dbReference>
<evidence type="ECO:0000313" key="3">
    <source>
        <dbReference type="Proteomes" id="UP000051248"/>
    </source>
</evidence>
<dbReference type="SMART" id="SM01022">
    <property type="entry name" value="ASCH"/>
    <property type="match status" value="1"/>
</dbReference>
<feature type="domain" description="ASCH" evidence="1">
    <location>
        <begin position="28"/>
        <end position="148"/>
    </location>
</feature>
<dbReference type="SUPFAM" id="SSF88697">
    <property type="entry name" value="PUA domain-like"/>
    <property type="match status" value="1"/>
</dbReference>
<dbReference type="PATRIC" id="fig|1423775.4.peg.661"/>
<gene>
    <name evidence="2" type="ORF">FD03_GL000647</name>
</gene>
<dbReference type="STRING" id="1423775.FD03_GL000647"/>
<dbReference type="PANTHER" id="PTHR39203:SF1">
    <property type="entry name" value="CYTOPLASMIC PROTEIN"/>
    <property type="match status" value="1"/>
</dbReference>
<evidence type="ECO:0000313" key="2">
    <source>
        <dbReference type="EMBL" id="KRK79512.1"/>
    </source>
</evidence>
<name>A0A0R1K880_9LACO</name>
<dbReference type="AlphaFoldDB" id="A0A0R1K880"/>
<reference evidence="2 3" key="1">
    <citation type="journal article" date="2015" name="Genome Announc.">
        <title>Expanding the biotechnology potential of lactobacilli through comparative genomics of 213 strains and associated genera.</title>
        <authorList>
            <person name="Sun Z."/>
            <person name="Harris H.M."/>
            <person name="McCann A."/>
            <person name="Guo C."/>
            <person name="Argimon S."/>
            <person name="Zhang W."/>
            <person name="Yang X."/>
            <person name="Jeffery I.B."/>
            <person name="Cooney J.C."/>
            <person name="Kagawa T.F."/>
            <person name="Liu W."/>
            <person name="Song Y."/>
            <person name="Salvetti E."/>
            <person name="Wrobel A."/>
            <person name="Rasinkangas P."/>
            <person name="Parkhill J."/>
            <person name="Rea M.C."/>
            <person name="O'Sullivan O."/>
            <person name="Ritari J."/>
            <person name="Douillard F.P."/>
            <person name="Paul Ross R."/>
            <person name="Yang R."/>
            <person name="Briner A.E."/>
            <person name="Felis G.E."/>
            <person name="de Vos W.M."/>
            <person name="Barrangou R."/>
            <person name="Klaenhammer T.R."/>
            <person name="Caufield P.W."/>
            <person name="Cui Y."/>
            <person name="Zhang H."/>
            <person name="O'Toole P.W."/>
        </authorList>
    </citation>
    <scope>NUCLEOTIDE SEQUENCE [LARGE SCALE GENOMIC DNA]</scope>
    <source>
        <strain evidence="2 3">DSM 19682</strain>
    </source>
</reference>